<organism evidence="8 9">
    <name type="scientific">Streptomyces endocoffeicus</name>
    <dbReference type="NCBI Taxonomy" id="2898945"/>
    <lineage>
        <taxon>Bacteria</taxon>
        <taxon>Bacillati</taxon>
        <taxon>Actinomycetota</taxon>
        <taxon>Actinomycetes</taxon>
        <taxon>Kitasatosporales</taxon>
        <taxon>Streptomycetaceae</taxon>
        <taxon>Streptomyces</taxon>
    </lineage>
</organism>
<dbReference type="InterPro" id="IPR008858">
    <property type="entry name" value="TROVE_dom"/>
</dbReference>
<evidence type="ECO:0000259" key="7">
    <source>
        <dbReference type="PROSITE" id="PS50988"/>
    </source>
</evidence>
<evidence type="ECO:0000256" key="4">
    <source>
        <dbReference type="ARBA" id="ARBA00022723"/>
    </source>
</evidence>
<sequence>MTKFNRVFRRAGATATTYEGGAAVTRDSKSELVLLAVVNMVGEQTFYEPSDDRDDRFRALVRTVAVEDADWTARFIGWLRAEALMRTASLVAAAEAVAARLAAGLHGGNRPIVDAACLRADEPGEFLAYWTAHHGRALPKPVKRGLADAVRRLYTERSLLKYDTERHGFRFADVLELVHAAPDPDKPWQGELFRHAIDRRHHRDAAPPVSLRTLRARTRLTALPQWERRAVLERPDAADALRKAGMTWEALAGWLQGPMDAPAWQAVLPSMGYMALLRNLRNFDQAGLPDAVADRVAARLADPAEVARSRQFPYRFLSAYRAAPSLRWGHALDRALTASTAAVPALPGRTLVLVDTSGSMQTRVSSRSQVRHVDVGALFGVALAHRGCQVDLVGFASGHFGHRLTPGGSVLRDIEAFRARIGEVGHGTETGTALRAAYRGHDRVVIVSDMQAFAEARRGRSVPVSEAVPARAPVFGVNTTGYGATSIDTGRPNRYEIGGFSDKLFTMVGLLSEGYGDGDGGGGRGGRGGRAVWPWETLQEAALGRPGVGARALGRGRV</sequence>
<protein>
    <submittedName>
        <fullName evidence="8">TROVE domain-containing protein</fullName>
    </submittedName>
</protein>
<dbReference type="InterPro" id="IPR037214">
    <property type="entry name" value="TROVE_dom_sf"/>
</dbReference>
<keyword evidence="3" id="KW-0963">Cytoplasm</keyword>
<comment type="subcellular location">
    <subcellularLocation>
        <location evidence="1">Cytoplasm</location>
    </subcellularLocation>
</comment>
<keyword evidence="5" id="KW-0694">RNA-binding</keyword>
<evidence type="ECO:0000256" key="6">
    <source>
        <dbReference type="ARBA" id="ARBA00023274"/>
    </source>
</evidence>
<comment type="caution">
    <text evidence="8">The sequence shown here is derived from an EMBL/GenBank/DDBJ whole genome shotgun (WGS) entry which is preliminary data.</text>
</comment>
<keyword evidence="4" id="KW-0479">Metal-binding</keyword>
<evidence type="ECO:0000313" key="8">
    <source>
        <dbReference type="EMBL" id="MBL1116070.1"/>
    </source>
</evidence>
<evidence type="ECO:0000256" key="2">
    <source>
        <dbReference type="ARBA" id="ARBA00007814"/>
    </source>
</evidence>
<gene>
    <name evidence="8" type="ORF">JK364_27230</name>
</gene>
<feature type="domain" description="TROVE" evidence="7">
    <location>
        <begin position="15"/>
        <end position="348"/>
    </location>
</feature>
<dbReference type="Proteomes" id="UP000621510">
    <property type="component" value="Unassembled WGS sequence"/>
</dbReference>
<proteinExistence type="inferred from homology"/>
<dbReference type="SUPFAM" id="SSF140864">
    <property type="entry name" value="TROVE domain-like"/>
    <property type="match status" value="1"/>
</dbReference>
<dbReference type="RefSeq" id="WP_201853940.1">
    <property type="nucleotide sequence ID" value="NZ_JAERRG010000011.1"/>
</dbReference>
<dbReference type="InterPro" id="IPR040322">
    <property type="entry name" value="TROVE2"/>
</dbReference>
<name>A0ABS1PVF3_9ACTN</name>
<evidence type="ECO:0000256" key="1">
    <source>
        <dbReference type="ARBA" id="ARBA00004496"/>
    </source>
</evidence>
<dbReference type="PANTHER" id="PTHR14202:SF0">
    <property type="entry name" value="RNA-BINDING PROTEIN RO60"/>
    <property type="match status" value="1"/>
</dbReference>
<keyword evidence="9" id="KW-1185">Reference proteome</keyword>
<keyword evidence="6" id="KW-0687">Ribonucleoprotein</keyword>
<dbReference type="Gene3D" id="3.40.50.410">
    <property type="entry name" value="von Willebrand factor, type A domain"/>
    <property type="match status" value="1"/>
</dbReference>
<dbReference type="InterPro" id="IPR036465">
    <property type="entry name" value="vWFA_dom_sf"/>
</dbReference>
<accession>A0ABS1PVF3</accession>
<dbReference type="SUPFAM" id="SSF53300">
    <property type="entry name" value="vWA-like"/>
    <property type="match status" value="1"/>
</dbReference>
<dbReference type="EMBL" id="JAERRG010000011">
    <property type="protein sequence ID" value="MBL1116070.1"/>
    <property type="molecule type" value="Genomic_DNA"/>
</dbReference>
<dbReference type="Pfam" id="PF05731">
    <property type="entry name" value="TROVE"/>
    <property type="match status" value="1"/>
</dbReference>
<evidence type="ECO:0000256" key="3">
    <source>
        <dbReference type="ARBA" id="ARBA00022490"/>
    </source>
</evidence>
<dbReference type="PANTHER" id="PTHR14202">
    <property type="entry name" value="60 KDA RIBONUCLEOPROTEIN SSA/RO"/>
    <property type="match status" value="1"/>
</dbReference>
<dbReference type="PROSITE" id="PS50988">
    <property type="entry name" value="TROVE"/>
    <property type="match status" value="1"/>
</dbReference>
<evidence type="ECO:0000313" key="9">
    <source>
        <dbReference type="Proteomes" id="UP000621510"/>
    </source>
</evidence>
<comment type="similarity">
    <text evidence="2">Belongs to the Ro 60 kDa family.</text>
</comment>
<evidence type="ECO:0000256" key="5">
    <source>
        <dbReference type="ARBA" id="ARBA00022884"/>
    </source>
</evidence>
<reference evidence="8 9" key="1">
    <citation type="submission" date="2021-01" db="EMBL/GenBank/DDBJ databases">
        <title>WGS of actinomycetes isolated from Thailand.</title>
        <authorList>
            <person name="Thawai C."/>
        </authorList>
    </citation>
    <scope>NUCLEOTIDE SEQUENCE [LARGE SCALE GENOMIC DNA]</scope>
    <source>
        <strain evidence="8 9">CA3R110</strain>
    </source>
</reference>